<evidence type="ECO:0000313" key="2">
    <source>
        <dbReference type="EMBL" id="AEW07000.1"/>
    </source>
</evidence>
<keyword evidence="2" id="KW-0614">Plasmid</keyword>
<gene>
    <name evidence="2" type="ordered locus">Sulac_3570</name>
</gene>
<geneLocation type="plasmid" evidence="3">
    <name>pSULAd1</name>
</geneLocation>
<name>G8U1S2_SULAD</name>
<protein>
    <submittedName>
        <fullName evidence="2">Uncharacterized protein</fullName>
    </submittedName>
</protein>
<dbReference type="EMBL" id="CP003180">
    <property type="protein sequence ID" value="AEW07000.1"/>
    <property type="molecule type" value="Genomic_DNA"/>
</dbReference>
<keyword evidence="3" id="KW-1185">Reference proteome</keyword>
<feature type="region of interest" description="Disordered" evidence="1">
    <location>
        <begin position="72"/>
        <end position="101"/>
    </location>
</feature>
<proteinExistence type="predicted"/>
<dbReference type="KEGG" id="sap:Sulac_3570"/>
<reference evidence="3" key="1">
    <citation type="submission" date="2011-12" db="EMBL/GenBank/DDBJ databases">
        <title>The complete genome of plasmid of Sulfobacillus acidophilus DSM 10332.</title>
        <authorList>
            <person name="Lucas S."/>
            <person name="Han J."/>
            <person name="Lapidus A."/>
            <person name="Bruce D."/>
            <person name="Goodwin L."/>
            <person name="Pitluck S."/>
            <person name="Peters L."/>
            <person name="Kyrpides N."/>
            <person name="Mavromatis K."/>
            <person name="Ivanova N."/>
            <person name="Mikhailova N."/>
            <person name="Chertkov O."/>
            <person name="Saunders E."/>
            <person name="Detter J.C."/>
            <person name="Tapia R."/>
            <person name="Han C."/>
            <person name="Land M."/>
            <person name="Hauser L."/>
            <person name="Markowitz V."/>
            <person name="Cheng J.-F."/>
            <person name="Hugenholtz P."/>
            <person name="Woyke T."/>
            <person name="Wu D."/>
            <person name="Pukall R."/>
            <person name="Gehrich-Schroeter G."/>
            <person name="Schneider S."/>
            <person name="Klenk H.-P."/>
            <person name="Eisen J.A."/>
        </authorList>
    </citation>
    <scope>NUCLEOTIDE SEQUENCE [LARGE SCALE GENOMIC DNA]</scope>
    <source>
        <strain evidence="3">ATCC 700253 / DSM 10332 / NAL</strain>
        <plasmid evidence="3">pSULAd1</plasmid>
    </source>
</reference>
<sequence>MCDIHESTKNVEHALSHIADLLNLLGDQMKDWVAIIDDHSELPDAANHLSNALKLVLDASLEVTRASASLSSSTITITSPSDTHYAMPHNHSHPTDSHIHR</sequence>
<feature type="compositionally biased region" description="Low complexity" evidence="1">
    <location>
        <begin position="72"/>
        <end position="83"/>
    </location>
</feature>
<dbReference type="AlphaFoldDB" id="G8U1S2"/>
<organism evidence="2 3">
    <name type="scientific">Sulfobacillus acidophilus (strain ATCC 700253 / DSM 10332 / NAL)</name>
    <dbReference type="NCBI Taxonomy" id="679936"/>
    <lineage>
        <taxon>Bacteria</taxon>
        <taxon>Bacillati</taxon>
        <taxon>Bacillota</taxon>
        <taxon>Clostridia</taxon>
        <taxon>Eubacteriales</taxon>
        <taxon>Clostridiales Family XVII. Incertae Sedis</taxon>
        <taxon>Sulfobacillus</taxon>
    </lineage>
</organism>
<evidence type="ECO:0000256" key="1">
    <source>
        <dbReference type="SAM" id="MobiDB-lite"/>
    </source>
</evidence>
<reference evidence="2 3" key="2">
    <citation type="journal article" date="2012" name="Stand. Genomic Sci.">
        <title>Complete genome sequence of the moderately thermophilic mineral-sulfide-oxidizing firmicute Sulfobacillus acidophilus type strain (NAL(T)).</title>
        <authorList>
            <person name="Anderson I."/>
            <person name="Chertkov O."/>
            <person name="Chen A."/>
            <person name="Saunders E."/>
            <person name="Lapidus A."/>
            <person name="Nolan M."/>
            <person name="Lucas S."/>
            <person name="Hammon N."/>
            <person name="Deshpande S."/>
            <person name="Cheng J.F."/>
            <person name="Han C."/>
            <person name="Tapia R."/>
            <person name="Goodwin L.A."/>
            <person name="Pitluck S."/>
            <person name="Liolios K."/>
            <person name="Pagani I."/>
            <person name="Ivanova N."/>
            <person name="Mikhailova N."/>
            <person name="Pati A."/>
            <person name="Palaniappan K."/>
            <person name="Land M."/>
            <person name="Pan C."/>
            <person name="Rohde M."/>
            <person name="Pukall R."/>
            <person name="Goker M."/>
            <person name="Detter J.C."/>
            <person name="Woyke T."/>
            <person name="Bristow J."/>
            <person name="Eisen J.A."/>
            <person name="Markowitz V."/>
            <person name="Hugenholtz P."/>
            <person name="Kyrpides N.C."/>
            <person name="Klenk H.P."/>
            <person name="Mavromatis K."/>
        </authorList>
    </citation>
    <scope>NUCLEOTIDE SEQUENCE [LARGE SCALE GENOMIC DNA]</scope>
    <source>
        <strain evidence="3">ATCC 700253 / DSM 10332 / NAL</strain>
        <plasmid evidence="3">pSULAd1</plasmid>
    </source>
</reference>
<accession>G8U1S2</accession>
<dbReference type="Proteomes" id="UP000005439">
    <property type="component" value="Plasmid unnamed"/>
</dbReference>
<dbReference type="HOGENOM" id="CLU_2290230_0_0_9"/>
<evidence type="ECO:0000313" key="3">
    <source>
        <dbReference type="Proteomes" id="UP000005439"/>
    </source>
</evidence>